<dbReference type="PROSITE" id="PS50893">
    <property type="entry name" value="ABC_TRANSPORTER_2"/>
    <property type="match status" value="1"/>
</dbReference>
<feature type="transmembrane region" description="Helical" evidence="9">
    <location>
        <begin position="476"/>
        <end position="493"/>
    </location>
</feature>
<keyword evidence="7 9" id="KW-1133">Transmembrane helix</keyword>
<dbReference type="InterPro" id="IPR003593">
    <property type="entry name" value="AAA+_ATPase"/>
</dbReference>
<comment type="caution">
    <text evidence="11">The sequence shown here is derived from an EMBL/GenBank/DDBJ whole genome shotgun (WGS) entry which is preliminary data.</text>
</comment>
<feature type="transmembrane region" description="Helical" evidence="9">
    <location>
        <begin position="310"/>
        <end position="335"/>
    </location>
</feature>
<evidence type="ECO:0000313" key="12">
    <source>
        <dbReference type="Proteomes" id="UP001344447"/>
    </source>
</evidence>
<feature type="transmembrane region" description="Helical" evidence="9">
    <location>
        <begin position="347"/>
        <end position="372"/>
    </location>
</feature>
<evidence type="ECO:0000259" key="10">
    <source>
        <dbReference type="PROSITE" id="PS50893"/>
    </source>
</evidence>
<dbReference type="EMBL" id="JAVFKY010000001">
    <property type="protein sequence ID" value="KAK5583692.1"/>
    <property type="molecule type" value="Genomic_DNA"/>
</dbReference>
<dbReference type="Pfam" id="PF00005">
    <property type="entry name" value="ABC_tran"/>
    <property type="match status" value="1"/>
</dbReference>
<dbReference type="GO" id="GO:0140359">
    <property type="term" value="F:ABC-type transporter activity"/>
    <property type="evidence" value="ECO:0007669"/>
    <property type="project" value="InterPro"/>
</dbReference>
<dbReference type="GO" id="GO:0005319">
    <property type="term" value="F:lipid transporter activity"/>
    <property type="evidence" value="ECO:0007669"/>
    <property type="project" value="TreeGrafter"/>
</dbReference>
<evidence type="ECO:0000256" key="5">
    <source>
        <dbReference type="ARBA" id="ARBA00022741"/>
    </source>
</evidence>
<name>A0AAN7U7G7_9MYCE</name>
<proteinExistence type="inferred from homology"/>
<accession>A0AAN7U7G7</accession>
<evidence type="ECO:0000256" key="2">
    <source>
        <dbReference type="ARBA" id="ARBA00008869"/>
    </source>
</evidence>
<dbReference type="InterPro" id="IPR003439">
    <property type="entry name" value="ABC_transporter-like_ATP-bd"/>
</dbReference>
<evidence type="ECO:0000256" key="8">
    <source>
        <dbReference type="ARBA" id="ARBA00023136"/>
    </source>
</evidence>
<dbReference type="SMART" id="SM00382">
    <property type="entry name" value="AAA"/>
    <property type="match status" value="1"/>
</dbReference>
<protein>
    <recommendedName>
        <fullName evidence="10">ABC transporter domain-containing protein</fullName>
    </recommendedName>
</protein>
<dbReference type="InterPro" id="IPR027417">
    <property type="entry name" value="P-loop_NTPase"/>
</dbReference>
<evidence type="ECO:0000256" key="6">
    <source>
        <dbReference type="ARBA" id="ARBA00022840"/>
    </source>
</evidence>
<dbReference type="Pfam" id="PF12698">
    <property type="entry name" value="ABC2_membrane_3"/>
    <property type="match status" value="1"/>
</dbReference>
<organism evidence="11 12">
    <name type="scientific">Dictyostelium firmibasis</name>
    <dbReference type="NCBI Taxonomy" id="79012"/>
    <lineage>
        <taxon>Eukaryota</taxon>
        <taxon>Amoebozoa</taxon>
        <taxon>Evosea</taxon>
        <taxon>Eumycetozoa</taxon>
        <taxon>Dictyostelia</taxon>
        <taxon>Dictyosteliales</taxon>
        <taxon>Dictyosteliaceae</taxon>
        <taxon>Dictyostelium</taxon>
    </lineage>
</organism>
<dbReference type="AlphaFoldDB" id="A0AAN7U7G7"/>
<feature type="domain" description="ABC transporter" evidence="10">
    <location>
        <begin position="552"/>
        <end position="788"/>
    </location>
</feature>
<dbReference type="InterPro" id="IPR026082">
    <property type="entry name" value="ABCA"/>
</dbReference>
<feature type="transmembrane region" description="Helical" evidence="9">
    <location>
        <begin position="46"/>
        <end position="71"/>
    </location>
</feature>
<keyword evidence="6" id="KW-0067">ATP-binding</keyword>
<feature type="transmembrane region" description="Helical" evidence="9">
    <location>
        <begin position="414"/>
        <end position="431"/>
    </location>
</feature>
<keyword evidence="12" id="KW-1185">Reference proteome</keyword>
<dbReference type="CDD" id="cd03263">
    <property type="entry name" value="ABC_subfamily_A"/>
    <property type="match status" value="1"/>
</dbReference>
<evidence type="ECO:0000256" key="9">
    <source>
        <dbReference type="SAM" id="Phobius"/>
    </source>
</evidence>
<comment type="subcellular location">
    <subcellularLocation>
        <location evidence="1">Membrane</location>
        <topology evidence="1">Multi-pass membrane protein</topology>
    </subcellularLocation>
</comment>
<keyword evidence="3" id="KW-0813">Transport</keyword>
<dbReference type="PANTHER" id="PTHR19229:SF205">
    <property type="entry name" value="ABC TRANSPORTER A FAMILY MEMBER 1-RELATED"/>
    <property type="match status" value="1"/>
</dbReference>
<dbReference type="InterPro" id="IPR013525">
    <property type="entry name" value="ABC2_TM"/>
</dbReference>
<sequence>MTSYSVYNDEDEIRNSKISFGDNVKRELLHLKLLLKKNLLVSIRSYFSTGIEILSPVAFIIILFLIAHFGAGNDNPITTYNQELPICKPYGENRCFNIMFSPSDSPSAIAIMEMLAELNNVSIYNYPTDTGYLPDLNHTIGLNNGLIMMNSLDDTFEFVLAHPNVTISAVDFTSIPSNFEVNGQIPKDPLRSLNGNSLEYNVVVNTTCPNILVTCPDYSITITSVIENAIINYYSLKIRNETNITPPTITYGSNAFPKYPPEQGAARVWGGLFYYCGSMITFIFLLYKVSFEKENKLKQGMIMMGLSGPMYWVSWFITSFTIDILISLITIIVGLACQLPFFLGTNFFVLFITFSLFTISMSSVAFFLLTFIQSTKSAIGIGMGIFIVGSIFQLVFSGMGTMIFQLIYQTNSKGALAARVILFFIPMFHFTKVLTDIGNVTTNYPVTHYSMSDLSTNLNLAESVLKTVVPTTGQSICYLLALIGIYTALAWYFEHIIPGNDGSSSPPWFFALPSYWGLSLKKVHHIETPHFDDDDVRSTITKAHDQSNSAPLIIRGLSKSYTKLFRPSKTVHAVKYLSLSVEKGTILGFLGSNGCGKSTTIGMLTGLLEPTAGDALIYGHSVVSSIAAVRKVTSVVPQHDILWAEMSAREHLQLFSELKGIPAHERESQIQKVLDQVRLAKISNNLISTYSGGMKRRLSCAIACIGDPKIIFMDEPTTGVDPSSKRKLIDLVKSIKDDKVIILTSHDLSEVEILADKIVIMNEGVMACSGNSLQLKSKYGEGYSVNIVAKSPESISEVIEIVTRSIPGCKFMKQSALQLNFGFPATTDHQIIANFFKQLEEISRDPNNPLMRDWSVSHSTLDDVFLKVSHLAKLKTQ</sequence>
<feature type="transmembrane region" description="Helical" evidence="9">
    <location>
        <begin position="384"/>
        <end position="408"/>
    </location>
</feature>
<dbReference type="GO" id="GO:0016887">
    <property type="term" value="F:ATP hydrolysis activity"/>
    <property type="evidence" value="ECO:0007669"/>
    <property type="project" value="InterPro"/>
</dbReference>
<keyword evidence="5" id="KW-0547">Nucleotide-binding</keyword>
<dbReference type="SUPFAM" id="SSF52540">
    <property type="entry name" value="P-loop containing nucleoside triphosphate hydrolases"/>
    <property type="match status" value="1"/>
</dbReference>
<dbReference type="Proteomes" id="UP001344447">
    <property type="component" value="Unassembled WGS sequence"/>
</dbReference>
<evidence type="ECO:0000256" key="1">
    <source>
        <dbReference type="ARBA" id="ARBA00004141"/>
    </source>
</evidence>
<dbReference type="FunFam" id="3.40.50.300:FF:000665">
    <property type="entry name" value="ABC transporter A family member 2"/>
    <property type="match status" value="1"/>
</dbReference>
<reference evidence="11 12" key="1">
    <citation type="submission" date="2023-11" db="EMBL/GenBank/DDBJ databases">
        <title>Dfirmibasis_genome.</title>
        <authorList>
            <person name="Edelbroek B."/>
            <person name="Kjellin J."/>
            <person name="Jerlstrom-Hultqvist J."/>
            <person name="Soderbom F."/>
        </authorList>
    </citation>
    <scope>NUCLEOTIDE SEQUENCE [LARGE SCALE GENOMIC DNA]</scope>
    <source>
        <strain evidence="11 12">TNS-C-14</strain>
    </source>
</reference>
<evidence type="ECO:0000256" key="7">
    <source>
        <dbReference type="ARBA" id="ARBA00022989"/>
    </source>
</evidence>
<keyword evidence="8 9" id="KW-0472">Membrane</keyword>
<dbReference type="GO" id="GO:0016020">
    <property type="term" value="C:membrane"/>
    <property type="evidence" value="ECO:0007669"/>
    <property type="project" value="UniProtKB-SubCell"/>
</dbReference>
<keyword evidence="4 9" id="KW-0812">Transmembrane</keyword>
<gene>
    <name evidence="11" type="ORF">RB653_005290</name>
</gene>
<comment type="similarity">
    <text evidence="2">Belongs to the ABC transporter superfamily. ABCA family.</text>
</comment>
<evidence type="ECO:0000256" key="4">
    <source>
        <dbReference type="ARBA" id="ARBA00022692"/>
    </source>
</evidence>
<evidence type="ECO:0000313" key="11">
    <source>
        <dbReference type="EMBL" id="KAK5583692.1"/>
    </source>
</evidence>
<evidence type="ECO:0000256" key="3">
    <source>
        <dbReference type="ARBA" id="ARBA00022448"/>
    </source>
</evidence>
<dbReference type="Gene3D" id="3.40.50.300">
    <property type="entry name" value="P-loop containing nucleotide triphosphate hydrolases"/>
    <property type="match status" value="1"/>
</dbReference>
<feature type="transmembrane region" description="Helical" evidence="9">
    <location>
        <begin position="268"/>
        <end position="289"/>
    </location>
</feature>
<dbReference type="PANTHER" id="PTHR19229">
    <property type="entry name" value="ATP-BINDING CASSETTE TRANSPORTER SUBFAMILY A ABCA"/>
    <property type="match status" value="1"/>
</dbReference>
<dbReference type="GO" id="GO:0005524">
    <property type="term" value="F:ATP binding"/>
    <property type="evidence" value="ECO:0007669"/>
    <property type="project" value="UniProtKB-KW"/>
</dbReference>